<reference evidence="2" key="1">
    <citation type="submission" date="2022-12" db="EMBL/GenBank/DDBJ databases">
        <authorList>
            <person name="Petersen C."/>
        </authorList>
    </citation>
    <scope>NUCLEOTIDE SEQUENCE</scope>
    <source>
        <strain evidence="2">IBT 3081</strain>
    </source>
</reference>
<organism evidence="2 3">
    <name type="scientific">Penicillium concentricum</name>
    <dbReference type="NCBI Taxonomy" id="293559"/>
    <lineage>
        <taxon>Eukaryota</taxon>
        <taxon>Fungi</taxon>
        <taxon>Dikarya</taxon>
        <taxon>Ascomycota</taxon>
        <taxon>Pezizomycotina</taxon>
        <taxon>Eurotiomycetes</taxon>
        <taxon>Eurotiomycetidae</taxon>
        <taxon>Eurotiales</taxon>
        <taxon>Aspergillaceae</taxon>
        <taxon>Penicillium</taxon>
    </lineage>
</organism>
<name>A0A9W9RS51_9EURO</name>
<reference evidence="2" key="2">
    <citation type="journal article" date="2023" name="IMA Fungus">
        <title>Comparative genomic study of the Penicillium genus elucidates a diverse pangenome and 15 lateral gene transfer events.</title>
        <authorList>
            <person name="Petersen C."/>
            <person name="Sorensen T."/>
            <person name="Nielsen M.R."/>
            <person name="Sondergaard T.E."/>
            <person name="Sorensen J.L."/>
            <person name="Fitzpatrick D.A."/>
            <person name="Frisvad J.C."/>
            <person name="Nielsen K.L."/>
        </authorList>
    </citation>
    <scope>NUCLEOTIDE SEQUENCE</scope>
    <source>
        <strain evidence="2">IBT 3081</strain>
    </source>
</reference>
<dbReference type="EMBL" id="JAPZBT010000003">
    <property type="protein sequence ID" value="KAJ5365418.1"/>
    <property type="molecule type" value="Genomic_DNA"/>
</dbReference>
<feature type="domain" description="DUF4246" evidence="1">
    <location>
        <begin position="84"/>
        <end position="312"/>
    </location>
</feature>
<dbReference type="Proteomes" id="UP001147752">
    <property type="component" value="Unassembled WGS sequence"/>
</dbReference>
<comment type="caution">
    <text evidence="2">The sequence shown here is derived from an EMBL/GenBank/DDBJ whole genome shotgun (WGS) entry which is preliminary data.</text>
</comment>
<protein>
    <recommendedName>
        <fullName evidence="1">DUF4246 domain-containing protein</fullName>
    </recommendedName>
</protein>
<dbReference type="PANTHER" id="PTHR33119:SF1">
    <property type="entry name" value="FE2OG DIOXYGENASE DOMAIN-CONTAINING PROTEIN"/>
    <property type="match status" value="1"/>
</dbReference>
<dbReference type="OrthoDB" id="415532at2759"/>
<dbReference type="InterPro" id="IPR025340">
    <property type="entry name" value="DUF4246"/>
</dbReference>
<dbReference type="GeneID" id="81465217"/>
<evidence type="ECO:0000259" key="1">
    <source>
        <dbReference type="Pfam" id="PF14033"/>
    </source>
</evidence>
<proteinExistence type="predicted"/>
<sequence>MFPGRVRRRLPDQRWTKDIWDAYCVRLKEYLTLPELDQKYRVDDPDPTESEDPDDFLAAMTPEMWEMPPSMFSGESPSEEEISELVGGKSLRLHTFKYPEAGISYSYEDWKQGKTIKSFIEKRKDYSRSPPSEHQYQSISLQDEFRKDGLQVIVRISSIDLTPENPCYQGDDDFHVDGLLNEHIVATSRYYYDVENITEAYISFQQEDELDPYECRIGMDAMHKIFGLPVIKNSEGFTLWTPRLQTLGSVVTYQGRFLAWANSLRHKNKSFSLEDATRPGHQRYITLFLVDPHYRICSTRNVPPQQHEWWRESVLANVDSLNRLPQELADLIMDETKDWPVGVMEAEKWKHESDAERERAREVQIRAVDYSDFEVLSFSARKTL</sequence>
<dbReference type="Pfam" id="PF14033">
    <property type="entry name" value="DUF4246"/>
    <property type="match status" value="1"/>
</dbReference>
<dbReference type="RefSeq" id="XP_056576885.1">
    <property type="nucleotide sequence ID" value="XM_056726034.1"/>
</dbReference>
<keyword evidence="3" id="KW-1185">Reference proteome</keyword>
<evidence type="ECO:0000313" key="3">
    <source>
        <dbReference type="Proteomes" id="UP001147752"/>
    </source>
</evidence>
<gene>
    <name evidence="2" type="ORF">N7517_008304</name>
</gene>
<dbReference type="InterPro" id="IPR049192">
    <property type="entry name" value="DUF4246_C"/>
</dbReference>
<evidence type="ECO:0000313" key="2">
    <source>
        <dbReference type="EMBL" id="KAJ5365418.1"/>
    </source>
</evidence>
<accession>A0A9W9RS51</accession>
<dbReference type="PANTHER" id="PTHR33119">
    <property type="entry name" value="IFI3P"/>
    <property type="match status" value="1"/>
</dbReference>
<dbReference type="AlphaFoldDB" id="A0A9W9RS51"/>